<keyword evidence="4" id="KW-1133">Transmembrane helix</keyword>
<dbReference type="EMBL" id="LT629972">
    <property type="protein sequence ID" value="SEI18099.1"/>
    <property type="molecule type" value="Genomic_DNA"/>
</dbReference>
<evidence type="ECO:0000313" key="6">
    <source>
        <dbReference type="EMBL" id="SEI18099.1"/>
    </source>
</evidence>
<protein>
    <submittedName>
        <fullName evidence="6">OmpA family protein</fullName>
    </submittedName>
</protein>
<dbReference type="InterPro" id="IPR006665">
    <property type="entry name" value="OmpA-like"/>
</dbReference>
<keyword evidence="4" id="KW-0812">Transmembrane</keyword>
<dbReference type="InterPro" id="IPR036737">
    <property type="entry name" value="OmpA-like_sf"/>
</dbReference>
<evidence type="ECO:0000313" key="7">
    <source>
        <dbReference type="Proteomes" id="UP000182272"/>
    </source>
</evidence>
<dbReference type="Proteomes" id="UP000182272">
    <property type="component" value="Chromosome I"/>
</dbReference>
<dbReference type="AlphaFoldDB" id="A0A1H6NPR8"/>
<keyword evidence="2 3" id="KW-0472">Membrane</keyword>
<dbReference type="Gene3D" id="3.30.1330.60">
    <property type="entry name" value="OmpA-like domain"/>
    <property type="match status" value="1"/>
</dbReference>
<dbReference type="InterPro" id="IPR006664">
    <property type="entry name" value="OMP_bac"/>
</dbReference>
<name>A0A1H6NPR8_9PSED</name>
<dbReference type="CDD" id="cd07185">
    <property type="entry name" value="OmpA_C-like"/>
    <property type="match status" value="1"/>
</dbReference>
<reference evidence="6 7" key="1">
    <citation type="submission" date="2016-10" db="EMBL/GenBank/DDBJ databases">
        <authorList>
            <person name="de Groot N.N."/>
        </authorList>
    </citation>
    <scope>NUCLEOTIDE SEQUENCE [LARGE SCALE GENOMIC DNA]</scope>
    <source>
        <strain evidence="6 7">LMG 2158</strain>
    </source>
</reference>
<feature type="transmembrane region" description="Helical" evidence="4">
    <location>
        <begin position="29"/>
        <end position="49"/>
    </location>
</feature>
<sequence>MGESSLPGPMIIVTRPNVQMAKHRASRPALWVLMACVLVAACALVGGWWPGGPPLARSMGLSWPAPIPQGPVRLDSLLFDAGSVELRSDSTPRLVDALIDIKAQPGWLIVIAGHTDATGDAERNLQLSQARAQVVRDWMQRMGGIPDSCFAVQGLAASQPIASNDSEAGRAANRRVDIRLMPQSGACGERGTRGACSYPCS</sequence>
<accession>A0A1H6NPR8</accession>
<dbReference type="Pfam" id="PF00691">
    <property type="entry name" value="OmpA"/>
    <property type="match status" value="1"/>
</dbReference>
<dbReference type="PROSITE" id="PS51123">
    <property type="entry name" value="OMPA_2"/>
    <property type="match status" value="1"/>
</dbReference>
<dbReference type="InterPro" id="IPR050330">
    <property type="entry name" value="Bact_OuterMem_StrucFunc"/>
</dbReference>
<dbReference type="PANTHER" id="PTHR30329">
    <property type="entry name" value="STATOR ELEMENT OF FLAGELLAR MOTOR COMPLEX"/>
    <property type="match status" value="1"/>
</dbReference>
<feature type="domain" description="OmpA-like" evidence="5">
    <location>
        <begin position="66"/>
        <end position="184"/>
    </location>
</feature>
<dbReference type="PRINTS" id="PR01021">
    <property type="entry name" value="OMPADOMAIN"/>
</dbReference>
<gene>
    <name evidence="6" type="ORF">SAMN05216581_3549</name>
</gene>
<evidence type="ECO:0000256" key="3">
    <source>
        <dbReference type="PROSITE-ProRule" id="PRU00473"/>
    </source>
</evidence>
<evidence type="ECO:0000259" key="5">
    <source>
        <dbReference type="PROSITE" id="PS51123"/>
    </source>
</evidence>
<proteinExistence type="predicted"/>
<dbReference type="PANTHER" id="PTHR30329:SF20">
    <property type="entry name" value="EXPORTED PROTEIN"/>
    <property type="match status" value="1"/>
</dbReference>
<comment type="subcellular location">
    <subcellularLocation>
        <location evidence="1">Cell outer membrane</location>
    </subcellularLocation>
</comment>
<evidence type="ECO:0000256" key="1">
    <source>
        <dbReference type="ARBA" id="ARBA00004442"/>
    </source>
</evidence>
<dbReference type="GO" id="GO:0009279">
    <property type="term" value="C:cell outer membrane"/>
    <property type="evidence" value="ECO:0007669"/>
    <property type="project" value="UniProtKB-SubCell"/>
</dbReference>
<evidence type="ECO:0000256" key="2">
    <source>
        <dbReference type="ARBA" id="ARBA00023136"/>
    </source>
</evidence>
<evidence type="ECO:0000256" key="4">
    <source>
        <dbReference type="SAM" id="Phobius"/>
    </source>
</evidence>
<dbReference type="SUPFAM" id="SSF103088">
    <property type="entry name" value="OmpA-like"/>
    <property type="match status" value="1"/>
</dbReference>
<organism evidence="6 7">
    <name type="scientific">Pseudomonas asplenii</name>
    <dbReference type="NCBI Taxonomy" id="53407"/>
    <lineage>
        <taxon>Bacteria</taxon>
        <taxon>Pseudomonadati</taxon>
        <taxon>Pseudomonadota</taxon>
        <taxon>Gammaproteobacteria</taxon>
        <taxon>Pseudomonadales</taxon>
        <taxon>Pseudomonadaceae</taxon>
        <taxon>Pseudomonas</taxon>
    </lineage>
</organism>